<reference evidence="1" key="1">
    <citation type="submission" date="2020-05" db="EMBL/GenBank/DDBJ databases">
        <authorList>
            <person name="Petersen J."/>
            <person name="Sayavedra L."/>
        </authorList>
    </citation>
    <scope>NUCLEOTIDE SEQUENCE</scope>
    <source>
        <strain evidence="1">B azoricus SOX Menez Gwen</strain>
    </source>
</reference>
<accession>A0ACA8ZNX0</accession>
<dbReference type="Proteomes" id="UP000635628">
    <property type="component" value="Unassembled WGS sequence"/>
</dbReference>
<sequence length="318" mass="37128">MKQKLFDALLRKDKYYVGKYYAAIKTTRIFCKMDCGCKKPLYDNTFFYKSIKECLEKGFRSCKVCRPLSWEFSQVITNDDTHIYEYISWLQKNKFPDKSYKKHPISSLENFKKIKQKFQKTIGISLGKYIRIKRVRHILENDIPNSKYTNKIFFSHLSTPIGEMVFCYFDNKLNLLEFVDRKMLETELQFLKDKLQGVFIYKNSKFSDKVTKQIKEYFDGSRTSFSIKLDPIGTDFQKNVWNGLVNISYGKVISYKEQANYLKIPSAVRAVASANGKNMISIIIPCHRVIGSDGKMAGYGGGIERKKYLINIEKNNAK</sequence>
<gene>
    <name evidence="1" type="ORF">AZO1586R_692</name>
</gene>
<comment type="caution">
    <text evidence="1">The sequence shown here is derived from an EMBL/GenBank/DDBJ whole genome shotgun (WGS) entry which is preliminary data.</text>
</comment>
<keyword evidence="1" id="KW-0489">Methyltransferase</keyword>
<dbReference type="EC" id="2.1.1.63" evidence="1"/>
<evidence type="ECO:0000313" key="2">
    <source>
        <dbReference type="Proteomes" id="UP000635628"/>
    </source>
</evidence>
<name>A0ACA8ZNX0_9GAMM</name>
<keyword evidence="2" id="KW-1185">Reference proteome</keyword>
<keyword evidence="1" id="KW-0808">Transferase</keyword>
<evidence type="ECO:0000313" key="1">
    <source>
        <dbReference type="EMBL" id="CAB5497997.1"/>
    </source>
</evidence>
<proteinExistence type="predicted"/>
<protein>
    <submittedName>
        <fullName evidence="1">Methylated-DNA--protein-cysteine methyltransferase (EC)</fullName>
        <ecNumber evidence="1">2.1.1.63</ecNumber>
    </submittedName>
</protein>
<dbReference type="EMBL" id="CAESAP020000128">
    <property type="protein sequence ID" value="CAB5497997.1"/>
    <property type="molecule type" value="Genomic_DNA"/>
</dbReference>
<organism evidence="1 2">
    <name type="scientific">Bathymodiolus azoricus thioautotrophic gill symbiont</name>
    <dbReference type="NCBI Taxonomy" id="235205"/>
    <lineage>
        <taxon>Bacteria</taxon>
        <taxon>Pseudomonadati</taxon>
        <taxon>Pseudomonadota</taxon>
        <taxon>Gammaproteobacteria</taxon>
        <taxon>sulfur-oxidizing symbionts</taxon>
    </lineage>
</organism>